<dbReference type="PANTHER" id="PTHR33184:SF67">
    <property type="entry name" value="PROTEIN TAPETUM DETERMINANT 1"/>
    <property type="match status" value="1"/>
</dbReference>
<evidence type="ECO:0000313" key="2">
    <source>
        <dbReference type="EnsemblPlants" id="MELO3C022935.2.1"/>
    </source>
</evidence>
<dbReference type="EnsemblPlants" id="MELO3C022935.2.1">
    <property type="protein sequence ID" value="MELO3C022935.2.1"/>
    <property type="gene ID" value="MELO3C022935.2"/>
</dbReference>
<protein>
    <submittedName>
        <fullName evidence="2">Uncharacterized protein</fullName>
    </submittedName>
</protein>
<dbReference type="InterPro" id="IPR040361">
    <property type="entry name" value="TPD1"/>
</dbReference>
<organism evidence="2">
    <name type="scientific">Cucumis melo</name>
    <name type="common">Muskmelon</name>
    <dbReference type="NCBI Taxonomy" id="3656"/>
    <lineage>
        <taxon>Eukaryota</taxon>
        <taxon>Viridiplantae</taxon>
        <taxon>Streptophyta</taxon>
        <taxon>Embryophyta</taxon>
        <taxon>Tracheophyta</taxon>
        <taxon>Spermatophyta</taxon>
        <taxon>Magnoliopsida</taxon>
        <taxon>eudicotyledons</taxon>
        <taxon>Gunneridae</taxon>
        <taxon>Pentapetalae</taxon>
        <taxon>rosids</taxon>
        <taxon>fabids</taxon>
        <taxon>Cucurbitales</taxon>
        <taxon>Cucurbitaceae</taxon>
        <taxon>Benincaseae</taxon>
        <taxon>Cucumis</taxon>
    </lineage>
</organism>
<dbReference type="Gramene" id="MELO3C022935.2.1">
    <property type="protein sequence ID" value="MELO3C022935.2.1"/>
    <property type="gene ID" value="MELO3C022935.2"/>
</dbReference>
<reference evidence="2" key="1">
    <citation type="submission" date="2023-03" db="UniProtKB">
        <authorList>
            <consortium name="EnsemblPlants"/>
        </authorList>
    </citation>
    <scope>IDENTIFICATION</scope>
</reference>
<keyword evidence="1" id="KW-0732">Signal</keyword>
<dbReference type="Pfam" id="PF24068">
    <property type="entry name" value="TPD1_C"/>
    <property type="match status" value="1"/>
</dbReference>
<name>A0A9I9DSA2_CUCME</name>
<dbReference type="GO" id="GO:0001709">
    <property type="term" value="P:cell fate determination"/>
    <property type="evidence" value="ECO:0007669"/>
    <property type="project" value="TreeGrafter"/>
</dbReference>
<evidence type="ECO:0000256" key="1">
    <source>
        <dbReference type="ARBA" id="ARBA00022729"/>
    </source>
</evidence>
<proteinExistence type="predicted"/>
<dbReference type="AlphaFoldDB" id="A0A9I9DSA2"/>
<sequence>MFNGIPTYKVQITNQCFGNCTIYDLHLKCGSFNSSSSINPRIFKRLAVDDCLVNNGSPINYGETLSFQYATTYMFSLSISSFKC</sequence>
<accession>A0A9I9DSA2</accession>
<dbReference type="PANTHER" id="PTHR33184">
    <property type="entry name" value="PROTEIN TAPETUM DETERMINANT 1-LIKE-RELATED"/>
    <property type="match status" value="1"/>
</dbReference>